<dbReference type="InterPro" id="IPR011712">
    <property type="entry name" value="Sig_transdc_His_kin_sub3_dim/P"/>
</dbReference>
<keyword evidence="5" id="KW-0812">Transmembrane</keyword>
<dbReference type="SUPFAM" id="SSF55874">
    <property type="entry name" value="ATPase domain of HSP90 chaperone/DNA topoisomerase II/histidine kinase"/>
    <property type="match status" value="1"/>
</dbReference>
<proteinExistence type="predicted"/>
<dbReference type="Gene3D" id="3.30.565.10">
    <property type="entry name" value="Histidine kinase-like ATPase, C-terminal domain"/>
    <property type="match status" value="1"/>
</dbReference>
<feature type="transmembrane region" description="Helical" evidence="5">
    <location>
        <begin position="66"/>
        <end position="89"/>
    </location>
</feature>
<keyword evidence="1" id="KW-0808">Transferase</keyword>
<feature type="region of interest" description="Disordered" evidence="4">
    <location>
        <begin position="436"/>
        <end position="462"/>
    </location>
</feature>
<sequence length="462" mass="46918">MKSMRAWDVALAFTLTGVGVLAAFTSAPAPKPLVAYAALAAIGVAYLVAGRQLLRVADTAESRPTAALWFLAVISVLAAIGAANVPSLATLQIILYPMLWNLSPSYRRSIALSAVMAVVLGVGLWVGNAQFSDDTPVLAVVTQSFSFAFSVALGSWFTTIARQGEEATELLAELRASQSEVAELSAQAGAAAERARLSRELHDTLTQSLSGLVMLAERASQEAAGRAGDNPGAAPPEQQKPTPTPTLSLLERAARQALDEARALVSQTHPIGDRGLTESIRRISAAAAAETGLKITVEAAELQLPRDTQVVLLRCAQEGLANVRKHARATSARVTLADDGASAVLTVVDDGVGPVAPRPAGSPRQGGAASGSGSASAAASASGSGSASAEGSASVADPSRAAATAPPRPSAARGGFGLAGIRERVTIAGGRVDFGAAPGGGSRLRVSLPHHAAPPLPGRPTL</sequence>
<evidence type="ECO:0000256" key="1">
    <source>
        <dbReference type="ARBA" id="ARBA00022679"/>
    </source>
</evidence>
<evidence type="ECO:0000313" key="8">
    <source>
        <dbReference type="EMBL" id="MFD1203439.1"/>
    </source>
</evidence>
<dbReference type="InterPro" id="IPR017205">
    <property type="entry name" value="Sig_transdc_His_kinase_ChrS"/>
</dbReference>
<feature type="compositionally biased region" description="Pro residues" evidence="4">
    <location>
        <begin position="452"/>
        <end position="462"/>
    </location>
</feature>
<dbReference type="InterPro" id="IPR003594">
    <property type="entry name" value="HATPase_dom"/>
</dbReference>
<dbReference type="Gene3D" id="1.20.5.1930">
    <property type="match status" value="1"/>
</dbReference>
<evidence type="ECO:0000313" key="9">
    <source>
        <dbReference type="Proteomes" id="UP001597181"/>
    </source>
</evidence>
<name>A0ABW3TT94_9MICO</name>
<dbReference type="RefSeq" id="WP_343962246.1">
    <property type="nucleotide sequence ID" value="NZ_BAAAKZ010000016.1"/>
</dbReference>
<dbReference type="InterPro" id="IPR036890">
    <property type="entry name" value="HATPase_C_sf"/>
</dbReference>
<evidence type="ECO:0000256" key="5">
    <source>
        <dbReference type="SAM" id="Phobius"/>
    </source>
</evidence>
<feature type="compositionally biased region" description="Low complexity" evidence="4">
    <location>
        <begin position="371"/>
        <end position="413"/>
    </location>
</feature>
<feature type="transmembrane region" description="Helical" evidence="5">
    <location>
        <begin position="33"/>
        <end position="54"/>
    </location>
</feature>
<dbReference type="CDD" id="cd16917">
    <property type="entry name" value="HATPase_UhpB-NarQ-NarX-like"/>
    <property type="match status" value="1"/>
</dbReference>
<evidence type="ECO:0000256" key="2">
    <source>
        <dbReference type="ARBA" id="ARBA00022777"/>
    </source>
</evidence>
<organism evidence="8 9">
    <name type="scientific">Leucobacter albus</name>
    <dbReference type="NCBI Taxonomy" id="272210"/>
    <lineage>
        <taxon>Bacteria</taxon>
        <taxon>Bacillati</taxon>
        <taxon>Actinomycetota</taxon>
        <taxon>Actinomycetes</taxon>
        <taxon>Micrococcales</taxon>
        <taxon>Microbacteriaceae</taxon>
        <taxon>Leucobacter</taxon>
    </lineage>
</organism>
<protein>
    <submittedName>
        <fullName evidence="8">Sensor histidine kinase</fullName>
    </submittedName>
</protein>
<keyword evidence="2 8" id="KW-0418">Kinase</keyword>
<dbReference type="EMBL" id="JBHTLY010000014">
    <property type="protein sequence ID" value="MFD1203439.1"/>
    <property type="molecule type" value="Genomic_DNA"/>
</dbReference>
<keyword evidence="5" id="KW-0472">Membrane</keyword>
<dbReference type="PIRSF" id="PIRSF037434">
    <property type="entry name" value="STHK_ChrS"/>
    <property type="match status" value="1"/>
</dbReference>
<feature type="domain" description="Signal transduction histidine kinase subgroup 3 dimerisation and phosphoacceptor" evidence="7">
    <location>
        <begin position="193"/>
        <end position="270"/>
    </location>
</feature>
<accession>A0ABW3TT94</accession>
<gene>
    <name evidence="8" type="ORF">ACFQ3U_16225</name>
</gene>
<dbReference type="InterPro" id="IPR050482">
    <property type="entry name" value="Sensor_HK_TwoCompSys"/>
</dbReference>
<evidence type="ECO:0000256" key="4">
    <source>
        <dbReference type="SAM" id="MobiDB-lite"/>
    </source>
</evidence>
<feature type="region of interest" description="Disordered" evidence="4">
    <location>
        <begin position="220"/>
        <end position="245"/>
    </location>
</feature>
<dbReference type="Pfam" id="PF07730">
    <property type="entry name" value="HisKA_3"/>
    <property type="match status" value="1"/>
</dbReference>
<dbReference type="Pfam" id="PF02518">
    <property type="entry name" value="HATPase_c"/>
    <property type="match status" value="1"/>
</dbReference>
<feature type="region of interest" description="Disordered" evidence="4">
    <location>
        <begin position="351"/>
        <end position="416"/>
    </location>
</feature>
<feature type="transmembrane region" description="Helical" evidence="5">
    <location>
        <begin position="109"/>
        <end position="126"/>
    </location>
</feature>
<evidence type="ECO:0000259" key="7">
    <source>
        <dbReference type="Pfam" id="PF07730"/>
    </source>
</evidence>
<dbReference type="GO" id="GO:0016301">
    <property type="term" value="F:kinase activity"/>
    <property type="evidence" value="ECO:0007669"/>
    <property type="project" value="UniProtKB-KW"/>
</dbReference>
<keyword evidence="9" id="KW-1185">Reference proteome</keyword>
<feature type="domain" description="Histidine kinase/HSP90-like ATPase" evidence="6">
    <location>
        <begin position="312"/>
        <end position="450"/>
    </location>
</feature>
<evidence type="ECO:0000259" key="6">
    <source>
        <dbReference type="Pfam" id="PF02518"/>
    </source>
</evidence>
<dbReference type="PANTHER" id="PTHR24421:SF55">
    <property type="entry name" value="SENSOR HISTIDINE KINASE YDFH"/>
    <property type="match status" value="1"/>
</dbReference>
<feature type="transmembrane region" description="Helical" evidence="5">
    <location>
        <begin position="138"/>
        <end position="157"/>
    </location>
</feature>
<dbReference type="PANTHER" id="PTHR24421">
    <property type="entry name" value="NITRATE/NITRITE SENSOR PROTEIN NARX-RELATED"/>
    <property type="match status" value="1"/>
</dbReference>
<evidence type="ECO:0000256" key="3">
    <source>
        <dbReference type="ARBA" id="ARBA00023012"/>
    </source>
</evidence>
<keyword evidence="3" id="KW-0902">Two-component regulatory system</keyword>
<dbReference type="Proteomes" id="UP001597181">
    <property type="component" value="Unassembled WGS sequence"/>
</dbReference>
<keyword evidence="5" id="KW-1133">Transmembrane helix</keyword>
<comment type="caution">
    <text evidence="8">The sequence shown here is derived from an EMBL/GenBank/DDBJ whole genome shotgun (WGS) entry which is preliminary data.</text>
</comment>
<reference evidence="9" key="1">
    <citation type="journal article" date="2019" name="Int. J. Syst. Evol. Microbiol.">
        <title>The Global Catalogue of Microorganisms (GCM) 10K type strain sequencing project: providing services to taxonomists for standard genome sequencing and annotation.</title>
        <authorList>
            <consortium name="The Broad Institute Genomics Platform"/>
            <consortium name="The Broad Institute Genome Sequencing Center for Infectious Disease"/>
            <person name="Wu L."/>
            <person name="Ma J."/>
        </authorList>
    </citation>
    <scope>NUCLEOTIDE SEQUENCE [LARGE SCALE GENOMIC DNA]</scope>
    <source>
        <strain evidence="9">CCUG 50213</strain>
    </source>
</reference>